<keyword evidence="3" id="KW-1185">Reference proteome</keyword>
<dbReference type="OrthoDB" id="2559662at2759"/>
<comment type="caution">
    <text evidence="1">The sequence shown here is derived from an EMBL/GenBank/DDBJ whole genome shotgun (WGS) entry which is preliminary data.</text>
</comment>
<evidence type="ECO:0000313" key="1">
    <source>
        <dbReference type="EMBL" id="KAF9020031.1"/>
    </source>
</evidence>
<evidence type="ECO:0000313" key="2">
    <source>
        <dbReference type="EMBL" id="KAF9064296.1"/>
    </source>
</evidence>
<reference evidence="1" key="1">
    <citation type="submission" date="2020-11" db="EMBL/GenBank/DDBJ databases">
        <authorList>
            <consortium name="DOE Joint Genome Institute"/>
            <person name="Ahrendt S."/>
            <person name="Riley R."/>
            <person name="Andreopoulos W."/>
            <person name="Labutti K."/>
            <person name="Pangilinan J."/>
            <person name="Ruiz-Duenas F.J."/>
            <person name="Barrasa J.M."/>
            <person name="Sanchez-Garcia M."/>
            <person name="Camarero S."/>
            <person name="Miyauchi S."/>
            <person name="Serrano A."/>
            <person name="Linde D."/>
            <person name="Babiker R."/>
            <person name="Drula E."/>
            <person name="Ayuso-Fernandez I."/>
            <person name="Pacheco R."/>
            <person name="Padilla G."/>
            <person name="Ferreira P."/>
            <person name="Barriuso J."/>
            <person name="Kellner H."/>
            <person name="Castanera R."/>
            <person name="Alfaro M."/>
            <person name="Ramirez L."/>
            <person name="Pisabarro A.G."/>
            <person name="Kuo A."/>
            <person name="Tritt A."/>
            <person name="Lipzen A."/>
            <person name="He G."/>
            <person name="Yan M."/>
            <person name="Ng V."/>
            <person name="Cullen D."/>
            <person name="Martin F."/>
            <person name="Rosso M.-N."/>
            <person name="Henrissat B."/>
            <person name="Hibbett D."/>
            <person name="Martinez A.T."/>
            <person name="Grigoriev I.V."/>
        </authorList>
    </citation>
    <scope>NUCLEOTIDE SEQUENCE</scope>
    <source>
        <strain evidence="1">AH 40177</strain>
    </source>
</reference>
<sequence>NTTIAGPTAGGPWVPNDGAPRSISQELFDVLCPCYERRILDAYEVKHDSQATRSSTHGNASF</sequence>
<dbReference type="EMBL" id="JADNRY010001175">
    <property type="protein sequence ID" value="KAF9020031.1"/>
    <property type="molecule type" value="Genomic_DNA"/>
</dbReference>
<evidence type="ECO:0000313" key="3">
    <source>
        <dbReference type="Proteomes" id="UP000772434"/>
    </source>
</evidence>
<accession>A0A9P5P499</accession>
<protein>
    <submittedName>
        <fullName evidence="1">Uncharacterized protein</fullName>
    </submittedName>
</protein>
<dbReference type="Proteomes" id="UP000772434">
    <property type="component" value="Unassembled WGS sequence"/>
</dbReference>
<organism evidence="1 3">
    <name type="scientific">Rhodocollybia butyracea</name>
    <dbReference type="NCBI Taxonomy" id="206335"/>
    <lineage>
        <taxon>Eukaryota</taxon>
        <taxon>Fungi</taxon>
        <taxon>Dikarya</taxon>
        <taxon>Basidiomycota</taxon>
        <taxon>Agaricomycotina</taxon>
        <taxon>Agaricomycetes</taxon>
        <taxon>Agaricomycetidae</taxon>
        <taxon>Agaricales</taxon>
        <taxon>Marasmiineae</taxon>
        <taxon>Omphalotaceae</taxon>
        <taxon>Rhodocollybia</taxon>
    </lineage>
</organism>
<proteinExistence type="predicted"/>
<name>A0A9P5P499_9AGAR</name>
<dbReference type="EMBL" id="JADNRY010000127">
    <property type="protein sequence ID" value="KAF9064296.1"/>
    <property type="molecule type" value="Genomic_DNA"/>
</dbReference>
<gene>
    <name evidence="2" type="ORF">BDP27DRAFT_1230756</name>
    <name evidence="1" type="ORF">BDP27DRAFT_1250606</name>
</gene>
<dbReference type="AlphaFoldDB" id="A0A9P5P499"/>
<feature type="non-terminal residue" evidence="1">
    <location>
        <position position="1"/>
    </location>
</feature>